<evidence type="ECO:0000256" key="7">
    <source>
        <dbReference type="SAM" id="Phobius"/>
    </source>
</evidence>
<feature type="transmembrane region" description="Helical" evidence="7">
    <location>
        <begin position="325"/>
        <end position="345"/>
    </location>
</feature>
<feature type="transmembrane region" description="Helical" evidence="7">
    <location>
        <begin position="303"/>
        <end position="319"/>
    </location>
</feature>
<keyword evidence="3" id="KW-1003">Cell membrane</keyword>
<evidence type="ECO:0000256" key="6">
    <source>
        <dbReference type="ARBA" id="ARBA00023136"/>
    </source>
</evidence>
<reference evidence="9 10" key="1">
    <citation type="submission" date="2017-12" db="EMBL/GenBank/DDBJ databases">
        <authorList>
            <person name="Hurst M.R.H."/>
        </authorList>
    </citation>
    <scope>NUCLEOTIDE SEQUENCE [LARGE SCALE GENOMIC DNA]</scope>
    <source>
        <strain evidence="9 10">TH11417</strain>
    </source>
</reference>
<evidence type="ECO:0000256" key="4">
    <source>
        <dbReference type="ARBA" id="ARBA00022692"/>
    </source>
</evidence>
<evidence type="ECO:0000256" key="1">
    <source>
        <dbReference type="ARBA" id="ARBA00004651"/>
    </source>
</evidence>
<keyword evidence="6 7" id="KW-0472">Membrane</keyword>
<keyword evidence="5 7" id="KW-1133">Transmembrane helix</keyword>
<evidence type="ECO:0000256" key="2">
    <source>
        <dbReference type="ARBA" id="ARBA00022448"/>
    </source>
</evidence>
<dbReference type="InterPro" id="IPR020846">
    <property type="entry name" value="MFS_dom"/>
</dbReference>
<keyword evidence="4 7" id="KW-0812">Transmembrane</keyword>
<feature type="transmembrane region" description="Helical" evidence="7">
    <location>
        <begin position="271"/>
        <end position="296"/>
    </location>
</feature>
<feature type="transmembrane region" description="Helical" evidence="7">
    <location>
        <begin position="44"/>
        <end position="66"/>
    </location>
</feature>
<evidence type="ECO:0000313" key="9">
    <source>
        <dbReference type="EMBL" id="AUW96246.1"/>
    </source>
</evidence>
<evidence type="ECO:0000256" key="3">
    <source>
        <dbReference type="ARBA" id="ARBA00022475"/>
    </source>
</evidence>
<proteinExistence type="predicted"/>
<dbReference type="KEGG" id="splr:C0J00_03485"/>
<feature type="transmembrane region" description="Helical" evidence="7">
    <location>
        <begin position="357"/>
        <end position="379"/>
    </location>
</feature>
<dbReference type="EMBL" id="CP025536">
    <property type="protein sequence ID" value="AUW96246.1"/>
    <property type="molecule type" value="Genomic_DNA"/>
</dbReference>
<name>A0A2L0D365_9STRE</name>
<feature type="transmembrane region" description="Helical" evidence="7">
    <location>
        <begin position="385"/>
        <end position="406"/>
    </location>
</feature>
<accession>A0A2L0D365</accession>
<dbReference type="Pfam" id="PF07690">
    <property type="entry name" value="MFS_1"/>
    <property type="match status" value="1"/>
</dbReference>
<dbReference type="PRINTS" id="PR01988">
    <property type="entry name" value="EXPORTERBACE"/>
</dbReference>
<evidence type="ECO:0000259" key="8">
    <source>
        <dbReference type="PROSITE" id="PS50850"/>
    </source>
</evidence>
<dbReference type="PROSITE" id="PS50850">
    <property type="entry name" value="MFS"/>
    <property type="match status" value="1"/>
</dbReference>
<protein>
    <recommendedName>
        <fullName evidence="8">Major facilitator superfamily (MFS) profile domain-containing protein</fullName>
    </recommendedName>
</protein>
<evidence type="ECO:0000256" key="5">
    <source>
        <dbReference type="ARBA" id="ARBA00022989"/>
    </source>
</evidence>
<dbReference type="RefSeq" id="WP_104967581.1">
    <property type="nucleotide sequence ID" value="NZ_CP025536.1"/>
</dbReference>
<dbReference type="PANTHER" id="PTHR23513:SF6">
    <property type="entry name" value="MAJOR FACILITATOR SUPERFAMILY ASSOCIATED DOMAIN-CONTAINING PROTEIN"/>
    <property type="match status" value="1"/>
</dbReference>
<dbReference type="InterPro" id="IPR036259">
    <property type="entry name" value="MFS_trans_sf"/>
</dbReference>
<dbReference type="GO" id="GO:0005886">
    <property type="term" value="C:plasma membrane"/>
    <property type="evidence" value="ECO:0007669"/>
    <property type="project" value="UniProtKB-SubCell"/>
</dbReference>
<gene>
    <name evidence="9" type="ORF">C0J00_03485</name>
</gene>
<dbReference type="GeneID" id="98392973"/>
<feature type="transmembrane region" description="Helical" evidence="7">
    <location>
        <begin position="21"/>
        <end position="38"/>
    </location>
</feature>
<feature type="domain" description="Major facilitator superfamily (MFS) profile" evidence="8">
    <location>
        <begin position="171"/>
        <end position="415"/>
    </location>
</feature>
<keyword evidence="10" id="KW-1185">Reference proteome</keyword>
<dbReference type="OrthoDB" id="2293709at2"/>
<dbReference type="PANTHER" id="PTHR23513">
    <property type="entry name" value="INTEGRAL MEMBRANE EFFLUX PROTEIN-RELATED"/>
    <property type="match status" value="1"/>
</dbReference>
<dbReference type="SUPFAM" id="SSF103473">
    <property type="entry name" value="MFS general substrate transporter"/>
    <property type="match status" value="1"/>
</dbReference>
<organism evidence="9 10">
    <name type="scientific">Streptococcus pluranimalium</name>
    <dbReference type="NCBI Taxonomy" id="82348"/>
    <lineage>
        <taxon>Bacteria</taxon>
        <taxon>Bacillati</taxon>
        <taxon>Bacillota</taxon>
        <taxon>Bacilli</taxon>
        <taxon>Lactobacillales</taxon>
        <taxon>Streptococcaceae</taxon>
        <taxon>Streptococcus</taxon>
    </lineage>
</organism>
<keyword evidence="2" id="KW-0813">Transport</keyword>
<comment type="subcellular location">
    <subcellularLocation>
        <location evidence="1">Cell membrane</location>
        <topology evidence="1">Multi-pass membrane protein</topology>
    </subcellularLocation>
</comment>
<dbReference type="InterPro" id="IPR022324">
    <property type="entry name" value="Bacilysin_exporter_BacE_put"/>
</dbReference>
<dbReference type="InterPro" id="IPR011701">
    <property type="entry name" value="MFS"/>
</dbReference>
<reference evidence="9 10" key="2">
    <citation type="submission" date="2018-02" db="EMBL/GenBank/DDBJ databases">
        <title>Whole genome sequencing analysis of Streptococcus pluranimalium isolated from cattle infected mastitis in China.</title>
        <authorList>
            <person name="Zhang J.-R."/>
            <person name="Hu G.-Z."/>
        </authorList>
    </citation>
    <scope>NUCLEOTIDE SEQUENCE [LARGE SCALE GENOMIC DNA]</scope>
    <source>
        <strain evidence="9 10">TH11417</strain>
    </source>
</reference>
<dbReference type="AlphaFoldDB" id="A0A2L0D365"/>
<feature type="transmembrane region" description="Helical" evidence="7">
    <location>
        <begin position="168"/>
        <end position="189"/>
    </location>
</feature>
<dbReference type="GO" id="GO:0022857">
    <property type="term" value="F:transmembrane transporter activity"/>
    <property type="evidence" value="ECO:0007669"/>
    <property type="project" value="InterPro"/>
</dbReference>
<evidence type="ECO:0000313" key="10">
    <source>
        <dbReference type="Proteomes" id="UP000238956"/>
    </source>
</evidence>
<feature type="transmembrane region" description="Helical" evidence="7">
    <location>
        <begin position="238"/>
        <end position="259"/>
    </location>
</feature>
<dbReference type="Proteomes" id="UP000238956">
    <property type="component" value="Chromosome"/>
</dbReference>
<sequence length="415" mass="45752">MKKILSNKLYMTTLISDNISNFGDILFYLALMSYVLQIPETKLAVALIGISEMIPVMLGSFLGYLADRYSKKVFGILASQFFRVALYALLGLLLGFKPQLWIVLVAILVNLCSDMSGFFENALFRPVSLRLVSDEERPQAMGLSSSIAATGRIIFNSAGAFLLTWFSYQAIAFINAITFLLAALIILAIKSRLEALFIQKPLELSTKSSEKGEKHHFLQSFKEGLKELFAIPALKESIIIAPLLNAVGIGVSILYILILNDYPKAIIVSQSFSIAVLSIAMSLGTILGGLTVDLVFKKMTLKPIFQISIVLSILVYLAMLLQNTALVLLCIFIISVTSGALNPKISALVYNHVAEENLGVVFNGMVTYFSLGMVVFQFILSGLVVLLPLTYIFWFLILLCSLLFLYTMTIKSVEV</sequence>
<dbReference type="Gene3D" id="1.20.1250.20">
    <property type="entry name" value="MFS general substrate transporter like domains"/>
    <property type="match status" value="1"/>
</dbReference>